<reference evidence="2 3" key="1">
    <citation type="submission" date="2019-01" db="EMBL/GenBank/DDBJ databases">
        <title>Draft genome sequence of Psathyrella aberdarensis IHI B618.</title>
        <authorList>
            <person name="Buettner E."/>
            <person name="Kellner H."/>
        </authorList>
    </citation>
    <scope>NUCLEOTIDE SEQUENCE [LARGE SCALE GENOMIC DNA]</scope>
    <source>
        <strain evidence="2 3">IHI B618</strain>
    </source>
</reference>
<feature type="region of interest" description="Disordered" evidence="1">
    <location>
        <begin position="41"/>
        <end position="63"/>
    </location>
</feature>
<comment type="caution">
    <text evidence="2">The sequence shown here is derived from an EMBL/GenBank/DDBJ whole genome shotgun (WGS) entry which is preliminary data.</text>
</comment>
<evidence type="ECO:0000256" key="1">
    <source>
        <dbReference type="SAM" id="MobiDB-lite"/>
    </source>
</evidence>
<dbReference type="Proteomes" id="UP000290288">
    <property type="component" value="Unassembled WGS sequence"/>
</dbReference>
<accession>A0A4Q2DE80</accession>
<dbReference type="EMBL" id="SDEE01000356">
    <property type="protein sequence ID" value="RXW17251.1"/>
    <property type="molecule type" value="Genomic_DNA"/>
</dbReference>
<sequence length="63" mass="6635">MYPILIPGQALIDGLVLSAVPATHGLAFVKSSELEEIQRVEEKEVAQDGASNCPEAAAGSERQ</sequence>
<evidence type="ECO:0000313" key="3">
    <source>
        <dbReference type="Proteomes" id="UP000290288"/>
    </source>
</evidence>
<gene>
    <name evidence="2" type="ORF">EST38_g8602</name>
</gene>
<name>A0A4Q2DE80_9AGAR</name>
<evidence type="ECO:0000313" key="2">
    <source>
        <dbReference type="EMBL" id="RXW17251.1"/>
    </source>
</evidence>
<dbReference type="AlphaFoldDB" id="A0A4Q2DE80"/>
<protein>
    <submittedName>
        <fullName evidence="2">Uncharacterized protein</fullName>
    </submittedName>
</protein>
<proteinExistence type="predicted"/>
<organism evidence="2 3">
    <name type="scientific">Candolleomyces aberdarensis</name>
    <dbReference type="NCBI Taxonomy" id="2316362"/>
    <lineage>
        <taxon>Eukaryota</taxon>
        <taxon>Fungi</taxon>
        <taxon>Dikarya</taxon>
        <taxon>Basidiomycota</taxon>
        <taxon>Agaricomycotina</taxon>
        <taxon>Agaricomycetes</taxon>
        <taxon>Agaricomycetidae</taxon>
        <taxon>Agaricales</taxon>
        <taxon>Agaricineae</taxon>
        <taxon>Psathyrellaceae</taxon>
        <taxon>Candolleomyces</taxon>
    </lineage>
</organism>
<keyword evidence="3" id="KW-1185">Reference proteome</keyword>